<gene>
    <name evidence="1" type="ORF">EHS24_005041</name>
</gene>
<dbReference type="RefSeq" id="XP_028479554.1">
    <property type="nucleotide sequence ID" value="XM_028620582.1"/>
</dbReference>
<accession>A0A427Y6Q1</accession>
<name>A0A427Y6Q1_9TREE</name>
<evidence type="ECO:0000313" key="1">
    <source>
        <dbReference type="EMBL" id="RSH86769.1"/>
    </source>
</evidence>
<dbReference type="EMBL" id="RSCE01000002">
    <property type="protein sequence ID" value="RSH86769.1"/>
    <property type="molecule type" value="Genomic_DNA"/>
</dbReference>
<proteinExistence type="predicted"/>
<organism evidence="1 2">
    <name type="scientific">Apiotrichum porosum</name>
    <dbReference type="NCBI Taxonomy" id="105984"/>
    <lineage>
        <taxon>Eukaryota</taxon>
        <taxon>Fungi</taxon>
        <taxon>Dikarya</taxon>
        <taxon>Basidiomycota</taxon>
        <taxon>Agaricomycotina</taxon>
        <taxon>Tremellomycetes</taxon>
        <taxon>Trichosporonales</taxon>
        <taxon>Trichosporonaceae</taxon>
        <taxon>Apiotrichum</taxon>
    </lineage>
</organism>
<evidence type="ECO:0000313" key="2">
    <source>
        <dbReference type="Proteomes" id="UP000279236"/>
    </source>
</evidence>
<protein>
    <submittedName>
        <fullName evidence="1">Uncharacterized protein</fullName>
    </submittedName>
</protein>
<keyword evidence="2" id="KW-1185">Reference proteome</keyword>
<dbReference type="AlphaFoldDB" id="A0A427Y6Q1"/>
<dbReference type="Proteomes" id="UP000279236">
    <property type="component" value="Unassembled WGS sequence"/>
</dbReference>
<reference evidence="1 2" key="1">
    <citation type="submission" date="2018-11" db="EMBL/GenBank/DDBJ databases">
        <title>Genome sequence of Apiotrichum porosum DSM 27194.</title>
        <authorList>
            <person name="Aliyu H."/>
            <person name="Gorte O."/>
            <person name="Ochsenreither K."/>
        </authorList>
    </citation>
    <scope>NUCLEOTIDE SEQUENCE [LARGE SCALE GENOMIC DNA]</scope>
    <source>
        <strain evidence="1 2">DSM 27194</strain>
    </source>
</reference>
<sequence>MCIMFYDMWRREWAFWRNEYRWWQSRRDYNTGYDRATGQYTYAQHMAPAVVVPSQPVHVQVAPVQPQHTASVQATPLVTGYSSYVQSGYTTPYHVCAGRRDGRNAGGLCKYTVDTGGKYLSCKYCLNPGH</sequence>
<comment type="caution">
    <text evidence="1">The sequence shown here is derived from an EMBL/GenBank/DDBJ whole genome shotgun (WGS) entry which is preliminary data.</text>
</comment>
<dbReference type="GeneID" id="39589584"/>